<dbReference type="OrthoDB" id="1911792at2759"/>
<comment type="caution">
    <text evidence="2">The sequence shown here is derived from an EMBL/GenBank/DDBJ whole genome shotgun (WGS) entry which is preliminary data.</text>
</comment>
<reference evidence="2" key="1">
    <citation type="journal article" date="2021" name="bioRxiv">
        <title>Whole Genome Assembly and Annotation of Northern Wild Rice, Zizania palustris L., Supports a Whole Genome Duplication in the Zizania Genus.</title>
        <authorList>
            <person name="Haas M."/>
            <person name="Kono T."/>
            <person name="Macchietto M."/>
            <person name="Millas R."/>
            <person name="McGilp L."/>
            <person name="Shao M."/>
            <person name="Duquette J."/>
            <person name="Hirsch C.N."/>
            <person name="Kimball J."/>
        </authorList>
    </citation>
    <scope>NUCLEOTIDE SEQUENCE</scope>
    <source>
        <tissue evidence="2">Fresh leaf tissue</tissue>
    </source>
</reference>
<accession>A0A8J5SHM5</accession>
<dbReference type="Proteomes" id="UP000729402">
    <property type="component" value="Unassembled WGS sequence"/>
</dbReference>
<evidence type="ECO:0000313" key="2">
    <source>
        <dbReference type="EMBL" id="KAG8069057.1"/>
    </source>
</evidence>
<dbReference type="AlphaFoldDB" id="A0A8J5SHM5"/>
<protein>
    <submittedName>
        <fullName evidence="2">Uncharacterized protein</fullName>
    </submittedName>
</protein>
<organism evidence="2 3">
    <name type="scientific">Zizania palustris</name>
    <name type="common">Northern wild rice</name>
    <dbReference type="NCBI Taxonomy" id="103762"/>
    <lineage>
        <taxon>Eukaryota</taxon>
        <taxon>Viridiplantae</taxon>
        <taxon>Streptophyta</taxon>
        <taxon>Embryophyta</taxon>
        <taxon>Tracheophyta</taxon>
        <taxon>Spermatophyta</taxon>
        <taxon>Magnoliopsida</taxon>
        <taxon>Liliopsida</taxon>
        <taxon>Poales</taxon>
        <taxon>Poaceae</taxon>
        <taxon>BOP clade</taxon>
        <taxon>Oryzoideae</taxon>
        <taxon>Oryzeae</taxon>
        <taxon>Zizaniinae</taxon>
        <taxon>Zizania</taxon>
    </lineage>
</organism>
<evidence type="ECO:0000313" key="3">
    <source>
        <dbReference type="Proteomes" id="UP000729402"/>
    </source>
</evidence>
<reference evidence="2" key="2">
    <citation type="submission" date="2021-02" db="EMBL/GenBank/DDBJ databases">
        <authorList>
            <person name="Kimball J.A."/>
            <person name="Haas M.W."/>
            <person name="Macchietto M."/>
            <person name="Kono T."/>
            <person name="Duquette J."/>
            <person name="Shao M."/>
        </authorList>
    </citation>
    <scope>NUCLEOTIDE SEQUENCE</scope>
    <source>
        <tissue evidence="2">Fresh leaf tissue</tissue>
    </source>
</reference>
<gene>
    <name evidence="2" type="ORF">GUJ93_ZPchr0005g15732</name>
</gene>
<sequence>MCESVVLTLAGAASNNVGKVLQKKGTHILPPLSFKLKVIRAYAKNNSAINSPGTGQVRERGAAHCCGQEHGWSFRDGGAREALRGRGEGGASGGASEAVRASAQGPGRQRRHGRGVGAGDGAKLTGQR</sequence>
<feature type="region of interest" description="Disordered" evidence="1">
    <location>
        <begin position="79"/>
        <end position="128"/>
    </location>
</feature>
<feature type="compositionally biased region" description="Low complexity" evidence="1">
    <location>
        <begin position="94"/>
        <end position="107"/>
    </location>
</feature>
<dbReference type="EMBL" id="JAAALK010000284">
    <property type="protein sequence ID" value="KAG8069057.1"/>
    <property type="molecule type" value="Genomic_DNA"/>
</dbReference>
<keyword evidence="3" id="KW-1185">Reference proteome</keyword>
<proteinExistence type="predicted"/>
<evidence type="ECO:0000256" key="1">
    <source>
        <dbReference type="SAM" id="MobiDB-lite"/>
    </source>
</evidence>
<name>A0A8J5SHM5_ZIZPA</name>